<gene>
    <name evidence="2" type="ORF">LCGC14_2663080</name>
</gene>
<dbReference type="CDD" id="cd05006">
    <property type="entry name" value="SIS_GmhA"/>
    <property type="match status" value="1"/>
</dbReference>
<dbReference type="GO" id="GO:0097367">
    <property type="term" value="F:carbohydrate derivative binding"/>
    <property type="evidence" value="ECO:0007669"/>
    <property type="project" value="InterPro"/>
</dbReference>
<dbReference type="InterPro" id="IPR050099">
    <property type="entry name" value="SIS_GmhA/DiaA_subfam"/>
</dbReference>
<proteinExistence type="predicted"/>
<dbReference type="PANTHER" id="PTHR30390">
    <property type="entry name" value="SEDOHEPTULOSE 7-PHOSPHATE ISOMERASE / DNAA INITIATOR-ASSOCIATING FACTOR FOR REPLICATION INITIATION"/>
    <property type="match status" value="1"/>
</dbReference>
<dbReference type="AlphaFoldDB" id="A0A0F8ZRG3"/>
<dbReference type="GO" id="GO:1901135">
    <property type="term" value="P:carbohydrate derivative metabolic process"/>
    <property type="evidence" value="ECO:0007669"/>
    <property type="project" value="InterPro"/>
</dbReference>
<dbReference type="Pfam" id="PF13580">
    <property type="entry name" value="SIS_2"/>
    <property type="match status" value="1"/>
</dbReference>
<evidence type="ECO:0000313" key="2">
    <source>
        <dbReference type="EMBL" id="KKK96408.1"/>
    </source>
</evidence>
<protein>
    <recommendedName>
        <fullName evidence="1">SIS domain-containing protein</fullName>
    </recommendedName>
</protein>
<feature type="non-terminal residue" evidence="2">
    <location>
        <position position="161"/>
    </location>
</feature>
<feature type="domain" description="SIS" evidence="1">
    <location>
        <begin position="34"/>
        <end position="161"/>
    </location>
</feature>
<organism evidence="2">
    <name type="scientific">marine sediment metagenome</name>
    <dbReference type="NCBI Taxonomy" id="412755"/>
    <lineage>
        <taxon>unclassified sequences</taxon>
        <taxon>metagenomes</taxon>
        <taxon>ecological metagenomes</taxon>
    </lineage>
</organism>
<dbReference type="PROSITE" id="PS51464">
    <property type="entry name" value="SIS"/>
    <property type="match status" value="1"/>
</dbReference>
<evidence type="ECO:0000259" key="1">
    <source>
        <dbReference type="PROSITE" id="PS51464"/>
    </source>
</evidence>
<dbReference type="InterPro" id="IPR001347">
    <property type="entry name" value="SIS_dom"/>
</dbReference>
<dbReference type="SUPFAM" id="SSF53697">
    <property type="entry name" value="SIS domain"/>
    <property type="match status" value="1"/>
</dbReference>
<name>A0A0F8ZRG3_9ZZZZ</name>
<comment type="caution">
    <text evidence="2">The sequence shown here is derived from an EMBL/GenBank/DDBJ whole genome shotgun (WGS) entry which is preliminary data.</text>
</comment>
<reference evidence="2" key="1">
    <citation type="journal article" date="2015" name="Nature">
        <title>Complex archaea that bridge the gap between prokaryotes and eukaryotes.</title>
        <authorList>
            <person name="Spang A."/>
            <person name="Saw J.H."/>
            <person name="Jorgensen S.L."/>
            <person name="Zaremba-Niedzwiedzka K."/>
            <person name="Martijn J."/>
            <person name="Lind A.E."/>
            <person name="van Eijk R."/>
            <person name="Schleper C."/>
            <person name="Guy L."/>
            <person name="Ettema T.J."/>
        </authorList>
    </citation>
    <scope>NUCLEOTIDE SEQUENCE</scope>
</reference>
<dbReference type="EMBL" id="LAZR01046501">
    <property type="protein sequence ID" value="KKK96408.1"/>
    <property type="molecule type" value="Genomic_DNA"/>
</dbReference>
<dbReference type="InterPro" id="IPR046348">
    <property type="entry name" value="SIS_dom_sf"/>
</dbReference>
<dbReference type="PANTHER" id="PTHR30390:SF6">
    <property type="entry name" value="DNAA INITIATOR-ASSOCIATING PROTEIN DIAA"/>
    <property type="match status" value="1"/>
</dbReference>
<accession>A0A0F8ZRG3</accession>
<dbReference type="InterPro" id="IPR035461">
    <property type="entry name" value="GmhA/DiaA"/>
</dbReference>
<dbReference type="Gene3D" id="3.40.50.10490">
    <property type="entry name" value="Glucose-6-phosphate isomerase like protein, domain 1"/>
    <property type="match status" value="1"/>
</dbReference>
<sequence>MNDLISKRFSEHVSVVQATLEHLSGGIAAAAELMIESYRSGGGVFLFGNGGSAADAQHIACELVGRFLLDRPPMKAWALSTDTSILTCLANDYSYEVVFARQLQAGARPGDVAVGLSTSGRHQEEYRPLYGLDFFNEGNYIGQQINVECSHRGVDLYADAN</sequence>